<evidence type="ECO:0000313" key="5">
    <source>
        <dbReference type="Proteomes" id="UP000012073"/>
    </source>
</evidence>
<proteinExistence type="inferred from homology"/>
<dbReference type="Gene3D" id="1.10.287.2720">
    <property type="match status" value="1"/>
</dbReference>
<feature type="compositionally biased region" description="Low complexity" evidence="3">
    <location>
        <begin position="1"/>
        <end position="13"/>
    </location>
</feature>
<accession>R7QDP6</accession>
<dbReference type="STRING" id="2769.R7QDP6"/>
<dbReference type="PANTHER" id="PTHR10972">
    <property type="entry name" value="OXYSTEROL-BINDING PROTEIN-RELATED"/>
    <property type="match status" value="1"/>
</dbReference>
<dbReference type="GO" id="GO:0016020">
    <property type="term" value="C:membrane"/>
    <property type="evidence" value="ECO:0007669"/>
    <property type="project" value="TreeGrafter"/>
</dbReference>
<dbReference type="PANTHER" id="PTHR10972:SF102">
    <property type="entry name" value="OXYSTEROL-BINDING PROTEIN"/>
    <property type="match status" value="1"/>
</dbReference>
<organism evidence="4 5">
    <name type="scientific">Chondrus crispus</name>
    <name type="common">Carrageen Irish moss</name>
    <name type="synonym">Polymorpha crispa</name>
    <dbReference type="NCBI Taxonomy" id="2769"/>
    <lineage>
        <taxon>Eukaryota</taxon>
        <taxon>Rhodophyta</taxon>
        <taxon>Florideophyceae</taxon>
        <taxon>Rhodymeniophycidae</taxon>
        <taxon>Gigartinales</taxon>
        <taxon>Gigartinaceae</taxon>
        <taxon>Chondrus</taxon>
    </lineage>
</organism>
<evidence type="ECO:0008006" key="6">
    <source>
        <dbReference type="Google" id="ProtNLM"/>
    </source>
</evidence>
<dbReference type="Proteomes" id="UP000012073">
    <property type="component" value="Unassembled WGS sequence"/>
</dbReference>
<evidence type="ECO:0000256" key="1">
    <source>
        <dbReference type="ARBA" id="ARBA00008842"/>
    </source>
</evidence>
<dbReference type="AlphaFoldDB" id="R7QDP6"/>
<dbReference type="InterPro" id="IPR000648">
    <property type="entry name" value="Oxysterol-bd"/>
</dbReference>
<dbReference type="SUPFAM" id="SSF144000">
    <property type="entry name" value="Oxysterol-binding protein-like"/>
    <property type="match status" value="1"/>
</dbReference>
<protein>
    <recommendedName>
        <fullName evidence="6">Oxysterol-binding protein</fullName>
    </recommendedName>
</protein>
<dbReference type="PhylomeDB" id="R7QDP6"/>
<feature type="region of interest" description="Disordered" evidence="3">
    <location>
        <begin position="1"/>
        <end position="46"/>
    </location>
</feature>
<name>R7QDP6_CHOCR</name>
<dbReference type="InterPro" id="IPR037239">
    <property type="entry name" value="OSBP_sf"/>
</dbReference>
<gene>
    <name evidence="4" type="ORF">CHC_T00004021001</name>
</gene>
<dbReference type="OMA" id="VHTHKKD"/>
<keyword evidence="5" id="KW-1185">Reference proteome</keyword>
<dbReference type="Gene3D" id="2.40.160.120">
    <property type="match status" value="1"/>
</dbReference>
<dbReference type="RefSeq" id="XP_005715712.1">
    <property type="nucleotide sequence ID" value="XM_005715655.1"/>
</dbReference>
<evidence type="ECO:0000256" key="3">
    <source>
        <dbReference type="SAM" id="MobiDB-lite"/>
    </source>
</evidence>
<dbReference type="GO" id="GO:0005829">
    <property type="term" value="C:cytosol"/>
    <property type="evidence" value="ECO:0007669"/>
    <property type="project" value="TreeGrafter"/>
</dbReference>
<dbReference type="EMBL" id="HG001750">
    <property type="protein sequence ID" value="CDF35893.1"/>
    <property type="molecule type" value="Genomic_DNA"/>
</dbReference>
<sequence>MAATAAATARRAAAPPPAVASESDDDEFVDARESLTSPSTSLAGLPAQIPHNYSRIEPLPSPIPPLDNELSIFRLAREVISSVKPGADVTNINLPAYILDPVSALEKTKKSMQRGELLQDISAAQDAHTRFLNVLRFNFSGLAKERFGKKPYNPVLGEVYRCCFPHRGAAGETLLVSEQVSHHPPITALHLRNDTLGFRMNSFTAPEPRFWGNTLEVKLRGEIRIVLTKFDNEEYIITRPYVYMSGLFAGKQRLEFNGSSSFSCPKSGLGAEIHYKTRGPLALRGDINGVTGRIFKLANNETLHTMDGHWDKKIMLMDVRTNTQKTLFDYEAIIAEKSMVAVLPPPHEEENSFSTRVWAKCSEAIKTGDTAAANAEKRRIEDHQRKLRKERKEAAVPWQWHYFVKREDVQEGYDLRPDLAPNGLLKLSLTAQEIAGLRSGNIVRDMQIEMLAENDNPEPRKLGGGRLKVFGRGRGKV</sequence>
<comment type="similarity">
    <text evidence="1 2">Belongs to the OSBP family.</text>
</comment>
<dbReference type="Gene3D" id="3.30.70.3490">
    <property type="match status" value="1"/>
</dbReference>
<evidence type="ECO:0000313" key="4">
    <source>
        <dbReference type="EMBL" id="CDF35893.1"/>
    </source>
</evidence>
<dbReference type="Pfam" id="PF01237">
    <property type="entry name" value="Oxysterol_BP"/>
    <property type="match status" value="1"/>
</dbReference>
<dbReference type="KEGG" id="ccp:CHC_T00004021001"/>
<dbReference type="InterPro" id="IPR018494">
    <property type="entry name" value="Oxysterol-bd_CS"/>
</dbReference>
<dbReference type="OrthoDB" id="14833at2759"/>
<reference evidence="5" key="1">
    <citation type="journal article" date="2013" name="Proc. Natl. Acad. Sci. U.S.A.">
        <title>Genome structure and metabolic features in the red seaweed Chondrus crispus shed light on evolution of the Archaeplastida.</title>
        <authorList>
            <person name="Collen J."/>
            <person name="Porcel B."/>
            <person name="Carre W."/>
            <person name="Ball S.G."/>
            <person name="Chaparro C."/>
            <person name="Tonon T."/>
            <person name="Barbeyron T."/>
            <person name="Michel G."/>
            <person name="Noel B."/>
            <person name="Valentin K."/>
            <person name="Elias M."/>
            <person name="Artiguenave F."/>
            <person name="Arun A."/>
            <person name="Aury J.M."/>
            <person name="Barbosa-Neto J.F."/>
            <person name="Bothwell J.H."/>
            <person name="Bouget F.Y."/>
            <person name="Brillet L."/>
            <person name="Cabello-Hurtado F."/>
            <person name="Capella-Gutierrez S."/>
            <person name="Charrier B."/>
            <person name="Cladiere L."/>
            <person name="Cock J.M."/>
            <person name="Coelho S.M."/>
            <person name="Colleoni C."/>
            <person name="Czjzek M."/>
            <person name="Da Silva C."/>
            <person name="Delage L."/>
            <person name="Denoeud F."/>
            <person name="Deschamps P."/>
            <person name="Dittami S.M."/>
            <person name="Gabaldon T."/>
            <person name="Gachon C.M."/>
            <person name="Groisillier A."/>
            <person name="Herve C."/>
            <person name="Jabbari K."/>
            <person name="Katinka M."/>
            <person name="Kloareg B."/>
            <person name="Kowalczyk N."/>
            <person name="Labadie K."/>
            <person name="Leblanc C."/>
            <person name="Lopez P.J."/>
            <person name="McLachlan D.H."/>
            <person name="Meslet-Cladiere L."/>
            <person name="Moustafa A."/>
            <person name="Nehr Z."/>
            <person name="Nyvall Collen P."/>
            <person name="Panaud O."/>
            <person name="Partensky F."/>
            <person name="Poulain J."/>
            <person name="Rensing S.A."/>
            <person name="Rousvoal S."/>
            <person name="Samson G."/>
            <person name="Symeonidi A."/>
            <person name="Weissenbach J."/>
            <person name="Zambounis A."/>
            <person name="Wincker P."/>
            <person name="Boyen C."/>
        </authorList>
    </citation>
    <scope>NUCLEOTIDE SEQUENCE [LARGE SCALE GENOMIC DNA]</scope>
    <source>
        <strain evidence="5">cv. Stackhouse</strain>
    </source>
</reference>
<dbReference type="GO" id="GO:0032934">
    <property type="term" value="F:sterol binding"/>
    <property type="evidence" value="ECO:0007669"/>
    <property type="project" value="TreeGrafter"/>
</dbReference>
<dbReference type="Gramene" id="CDF35893">
    <property type="protein sequence ID" value="CDF35893"/>
    <property type="gene ID" value="CHC_T00004021001"/>
</dbReference>
<dbReference type="GeneID" id="17323450"/>
<dbReference type="PROSITE" id="PS01013">
    <property type="entry name" value="OSBP"/>
    <property type="match status" value="1"/>
</dbReference>
<evidence type="ECO:0000256" key="2">
    <source>
        <dbReference type="RuleBase" id="RU003844"/>
    </source>
</evidence>